<evidence type="ECO:0000313" key="1">
    <source>
        <dbReference type="EMBL" id="PRY28565.1"/>
    </source>
</evidence>
<accession>A0A2T0S562</accession>
<dbReference type="RefSeq" id="WP_146141523.1">
    <property type="nucleotide sequence ID" value="NZ_PVTE01000029.1"/>
</dbReference>
<proteinExistence type="predicted"/>
<sequence length="72" mass="7831">MKAAVLAHYGSPDQLVIKDADVVKPEEGQVLIRNRASSVNPADIAGFFSDCTMPSIAIKIKFGNKVPSRCWQ</sequence>
<dbReference type="InterPro" id="IPR011032">
    <property type="entry name" value="GroES-like_sf"/>
</dbReference>
<reference evidence="1 2" key="1">
    <citation type="submission" date="2018-03" db="EMBL/GenBank/DDBJ databases">
        <title>Genomic Encyclopedia of Archaeal and Bacterial Type Strains, Phase II (KMG-II): from individual species to whole genera.</title>
        <authorList>
            <person name="Goeker M."/>
        </authorList>
    </citation>
    <scope>NUCLEOTIDE SEQUENCE [LARGE SCALE GENOMIC DNA]</scope>
    <source>
        <strain evidence="1 2">DSM 28354</strain>
    </source>
</reference>
<dbReference type="Proteomes" id="UP000238375">
    <property type="component" value="Unassembled WGS sequence"/>
</dbReference>
<comment type="caution">
    <text evidence="1">The sequence shown here is derived from an EMBL/GenBank/DDBJ whole genome shotgun (WGS) entry which is preliminary data.</text>
</comment>
<dbReference type="OrthoDB" id="648910at2"/>
<dbReference type="EMBL" id="PVTE01000029">
    <property type="protein sequence ID" value="PRY28565.1"/>
    <property type="molecule type" value="Genomic_DNA"/>
</dbReference>
<dbReference type="AlphaFoldDB" id="A0A2T0S562"/>
<evidence type="ECO:0000313" key="2">
    <source>
        <dbReference type="Proteomes" id="UP000238375"/>
    </source>
</evidence>
<dbReference type="SUPFAM" id="SSF50129">
    <property type="entry name" value="GroES-like"/>
    <property type="match status" value="1"/>
</dbReference>
<protein>
    <recommendedName>
        <fullName evidence="3">Alcohol dehydrogenase-like protein</fullName>
    </recommendedName>
</protein>
<gene>
    <name evidence="1" type="ORF">CLV58_12944</name>
</gene>
<organism evidence="1 2">
    <name type="scientific">Spirosoma oryzae</name>
    <dbReference type="NCBI Taxonomy" id="1469603"/>
    <lineage>
        <taxon>Bacteria</taxon>
        <taxon>Pseudomonadati</taxon>
        <taxon>Bacteroidota</taxon>
        <taxon>Cytophagia</taxon>
        <taxon>Cytophagales</taxon>
        <taxon>Cytophagaceae</taxon>
        <taxon>Spirosoma</taxon>
    </lineage>
</organism>
<keyword evidence="2" id="KW-1185">Reference proteome</keyword>
<dbReference type="Gene3D" id="3.90.180.10">
    <property type="entry name" value="Medium-chain alcohol dehydrogenases, catalytic domain"/>
    <property type="match status" value="1"/>
</dbReference>
<evidence type="ECO:0008006" key="3">
    <source>
        <dbReference type="Google" id="ProtNLM"/>
    </source>
</evidence>
<name>A0A2T0S562_9BACT</name>